<dbReference type="GO" id="GO:0016491">
    <property type="term" value="F:oxidoreductase activity"/>
    <property type="evidence" value="ECO:0007669"/>
    <property type="project" value="UniProtKB-KW"/>
</dbReference>
<dbReference type="RefSeq" id="WP_203002635.1">
    <property type="nucleotide sequence ID" value="NZ_JADWYU010000150.1"/>
</dbReference>
<organism evidence="4 5">
    <name type="scientific">Frankia nepalensis</name>
    <dbReference type="NCBI Taxonomy" id="1836974"/>
    <lineage>
        <taxon>Bacteria</taxon>
        <taxon>Bacillati</taxon>
        <taxon>Actinomycetota</taxon>
        <taxon>Actinomycetes</taxon>
        <taxon>Frankiales</taxon>
        <taxon>Frankiaceae</taxon>
        <taxon>Frankia</taxon>
    </lineage>
</organism>
<dbReference type="InterPro" id="IPR036291">
    <property type="entry name" value="NAD(P)-bd_dom_sf"/>
</dbReference>
<evidence type="ECO:0000256" key="2">
    <source>
        <dbReference type="ARBA" id="ARBA00023002"/>
    </source>
</evidence>
<dbReference type="PROSITE" id="PS00061">
    <property type="entry name" value="ADH_SHORT"/>
    <property type="match status" value="1"/>
</dbReference>
<dbReference type="PANTHER" id="PTHR45024:SF2">
    <property type="entry name" value="SCP2 DOMAIN-CONTAINING PROTEIN"/>
    <property type="match status" value="1"/>
</dbReference>
<dbReference type="InterPro" id="IPR002347">
    <property type="entry name" value="SDR_fam"/>
</dbReference>
<dbReference type="Pfam" id="PF00106">
    <property type="entry name" value="adh_short"/>
    <property type="match status" value="1"/>
</dbReference>
<comment type="caution">
    <text evidence="4">The sequence shown here is derived from an EMBL/GenBank/DDBJ whole genome shotgun (WGS) entry which is preliminary data.</text>
</comment>
<keyword evidence="2" id="KW-0560">Oxidoreductase</keyword>
<proteinExistence type="inferred from homology"/>
<dbReference type="AlphaFoldDB" id="A0A937RST5"/>
<keyword evidence="5" id="KW-1185">Reference proteome</keyword>
<protein>
    <submittedName>
        <fullName evidence="4">SDR family NAD(P)-dependent oxidoreductase</fullName>
    </submittedName>
</protein>
<reference evidence="4" key="1">
    <citation type="submission" date="2020-12" db="EMBL/GenBank/DDBJ databases">
        <title>Genomic characterization of non-nitrogen-fixing Frankia strains.</title>
        <authorList>
            <person name="Carlos-Shanley C."/>
            <person name="Guerra T."/>
            <person name="Hahn D."/>
        </authorList>
    </citation>
    <scope>NUCLEOTIDE SEQUENCE</scope>
    <source>
        <strain evidence="4">CN6</strain>
    </source>
</reference>
<evidence type="ECO:0000256" key="3">
    <source>
        <dbReference type="RuleBase" id="RU000363"/>
    </source>
</evidence>
<gene>
    <name evidence="4" type="ORF">I7412_34140</name>
</gene>
<sequence length="300" mass="30630">MDELRFDGRVAVVTGAGRGIGRCHALLLAARGAKVVVADYGGQIDGGGASAAPAELVVKEIAAAGGDAVASFASVAEEDGAAAIVQTALDAFGRLDIVINNAGISDKAPFMDLPSEKFRRMVDVHFLGTLYVTKAAWPHLVDAGAGRVVNTTSEAVLGTLPQLTSYASAKGAVLALTKSLAGEAAGTGIRVNAVAPRARTRMSEGGKEAYPAGSELRRRVEAHLARLDPELISPAAAYLAHESCRINGEALVVGGGAVHRLTLAVSKGIARDGLTVEDVAAGLDEILDMTDATIPTAGRS</sequence>
<evidence type="ECO:0000256" key="1">
    <source>
        <dbReference type="ARBA" id="ARBA00006484"/>
    </source>
</evidence>
<dbReference type="PRINTS" id="PR00081">
    <property type="entry name" value="GDHRDH"/>
</dbReference>
<dbReference type="Proteomes" id="UP000604475">
    <property type="component" value="Unassembled WGS sequence"/>
</dbReference>
<dbReference type="SUPFAM" id="SSF51735">
    <property type="entry name" value="NAD(P)-binding Rossmann-fold domains"/>
    <property type="match status" value="1"/>
</dbReference>
<accession>A0A937RST5</accession>
<comment type="similarity">
    <text evidence="1 3">Belongs to the short-chain dehydrogenases/reductases (SDR) family.</text>
</comment>
<evidence type="ECO:0000313" key="5">
    <source>
        <dbReference type="Proteomes" id="UP000604475"/>
    </source>
</evidence>
<dbReference type="EMBL" id="JAEACQ010000295">
    <property type="protein sequence ID" value="MBL7632108.1"/>
    <property type="molecule type" value="Genomic_DNA"/>
</dbReference>
<dbReference type="FunFam" id="3.40.50.720:FF:000084">
    <property type="entry name" value="Short-chain dehydrogenase reductase"/>
    <property type="match status" value="1"/>
</dbReference>
<name>A0A937RST5_9ACTN</name>
<dbReference type="PANTHER" id="PTHR45024">
    <property type="entry name" value="DEHYDROGENASES, SHORT CHAIN"/>
    <property type="match status" value="1"/>
</dbReference>
<dbReference type="InterPro" id="IPR051687">
    <property type="entry name" value="Peroxisomal_Beta-Oxidation"/>
</dbReference>
<evidence type="ECO:0000313" key="4">
    <source>
        <dbReference type="EMBL" id="MBL7632108.1"/>
    </source>
</evidence>
<dbReference type="InterPro" id="IPR020904">
    <property type="entry name" value="Sc_DH/Rdtase_CS"/>
</dbReference>
<dbReference type="PRINTS" id="PR00080">
    <property type="entry name" value="SDRFAMILY"/>
</dbReference>
<dbReference type="Gene3D" id="3.40.50.720">
    <property type="entry name" value="NAD(P)-binding Rossmann-like Domain"/>
    <property type="match status" value="1"/>
</dbReference>